<evidence type="ECO:0000313" key="2">
    <source>
        <dbReference type="Proteomes" id="UP000516417"/>
    </source>
</evidence>
<proteinExistence type="predicted"/>
<name>A0A7G3V996_9CAUD</name>
<gene>
    <name evidence="1" type="primary">26</name>
    <name evidence="1" type="ORF">SEA_BARSTEN_26</name>
</gene>
<dbReference type="RefSeq" id="YP_010109200.1">
    <property type="nucleotide sequence ID" value="NC_055856.1"/>
</dbReference>
<organism evidence="1 2">
    <name type="scientific">Gordonia Phage Barsten</name>
    <dbReference type="NCBI Taxonomy" id="2743907"/>
    <lineage>
        <taxon>Viruses</taxon>
        <taxon>Duplodnaviria</taxon>
        <taxon>Heunggongvirae</taxon>
        <taxon>Uroviricota</taxon>
        <taxon>Caudoviricetes</taxon>
        <taxon>Stackebrandtviridae</taxon>
        <taxon>Schenleyvirinae</taxon>
        <taxon>Vividuovirus</taxon>
        <taxon>Vividuovirus barsten</taxon>
    </lineage>
</organism>
<protein>
    <submittedName>
        <fullName evidence="1">Uncharacterized protein</fullName>
    </submittedName>
</protein>
<sequence length="77" mass="8224">MSNDDITAIETPAPPRRLRIAHLLVQPVLVWDDGTELTKGPGLNSVQVSISEAAEFLDTLPVEVEALAAQLAVHPSV</sequence>
<evidence type="ECO:0000313" key="1">
    <source>
        <dbReference type="EMBL" id="QKY78381.1"/>
    </source>
</evidence>
<dbReference type="GeneID" id="65127474"/>
<reference evidence="1 2" key="1">
    <citation type="submission" date="2020-05" db="EMBL/GenBank/DDBJ databases">
        <authorList>
            <person name="Harb P.C."/>
            <person name="OLoughlin J.P."/>
            <person name="Otto A."/>
            <person name="Pfleuger H."/>
            <person name="Reese A.E."/>
            <person name="Shuff O.J."/>
            <person name="Daniels C.J."/>
            <person name="Breitenberger C.A."/>
            <person name="Ball S.L."/>
            <person name="Garlena R.A."/>
            <person name="Russell D.A."/>
            <person name="Pope W.H."/>
            <person name="Jacobs-Sera D."/>
            <person name="Hatfull G.F."/>
        </authorList>
    </citation>
    <scope>NUCLEOTIDE SEQUENCE [LARGE SCALE GENOMIC DNA]</scope>
</reference>
<accession>A0A7G3V996</accession>
<dbReference type="KEGG" id="vg:65127474"/>
<dbReference type="EMBL" id="MT498035">
    <property type="protein sequence ID" value="QKY78381.1"/>
    <property type="molecule type" value="Genomic_DNA"/>
</dbReference>
<keyword evidence="2" id="KW-1185">Reference proteome</keyword>
<dbReference type="Proteomes" id="UP000516417">
    <property type="component" value="Segment"/>
</dbReference>